<keyword evidence="1" id="KW-0812">Transmembrane</keyword>
<dbReference type="STRING" id="246191.SAMN05660337_0846"/>
<keyword evidence="3" id="KW-1185">Reference proteome</keyword>
<dbReference type="RefSeq" id="WP_092158516.1">
    <property type="nucleotide sequence ID" value="NZ_FNGA01000001.1"/>
</dbReference>
<dbReference type="AlphaFoldDB" id="A0A1G9CYY8"/>
<dbReference type="EMBL" id="FNGA01000001">
    <property type="protein sequence ID" value="SDK56859.1"/>
    <property type="molecule type" value="Genomic_DNA"/>
</dbReference>
<name>A0A1G9CYY8_9BACT</name>
<evidence type="ECO:0000313" key="2">
    <source>
        <dbReference type="EMBL" id="SDK56859.1"/>
    </source>
</evidence>
<keyword evidence="1" id="KW-0472">Membrane</keyword>
<evidence type="ECO:0000313" key="3">
    <source>
        <dbReference type="Proteomes" id="UP000199053"/>
    </source>
</evidence>
<dbReference type="GO" id="GO:0008168">
    <property type="term" value="F:methyltransferase activity"/>
    <property type="evidence" value="ECO:0007669"/>
    <property type="project" value="UniProtKB-KW"/>
</dbReference>
<keyword evidence="2" id="KW-0489">Methyltransferase</keyword>
<dbReference type="Gene3D" id="1.20.120.1630">
    <property type="match status" value="1"/>
</dbReference>
<proteinExistence type="predicted"/>
<dbReference type="GO" id="GO:0032259">
    <property type="term" value="P:methylation"/>
    <property type="evidence" value="ECO:0007669"/>
    <property type="project" value="UniProtKB-KW"/>
</dbReference>
<sequence>MEKQKVNFFGVGPKIIRPTIAYGIAATLLTLFYPELFLMNFISGTAFHIIGGIFLGFGIAFIFISGPAMKRAVSLGRLETTGTFAIVRNPLYFAWIAFIFPGSAIASQAWLLFGMSAIAFYLFIKLIPQEEAMLEETFGEEFLTYKKAVPAIIPSFKNNPI</sequence>
<feature type="transmembrane region" description="Helical" evidence="1">
    <location>
        <begin position="45"/>
        <end position="66"/>
    </location>
</feature>
<protein>
    <submittedName>
        <fullName evidence="2">Protein-S-isoprenylcysteine O-methyltransferase Ste14</fullName>
    </submittedName>
</protein>
<gene>
    <name evidence="2" type="ORF">SAMN05660337_0846</name>
</gene>
<evidence type="ECO:0000256" key="1">
    <source>
        <dbReference type="SAM" id="Phobius"/>
    </source>
</evidence>
<reference evidence="3" key="1">
    <citation type="submission" date="2016-10" db="EMBL/GenBank/DDBJ databases">
        <authorList>
            <person name="Varghese N."/>
            <person name="Submissions S."/>
        </authorList>
    </citation>
    <scope>NUCLEOTIDE SEQUENCE [LARGE SCALE GENOMIC DNA]</scope>
    <source>
        <strain evidence="3">DSM 16995</strain>
    </source>
</reference>
<organism evidence="2 3">
    <name type="scientific">Maridesulfovibrio ferrireducens</name>
    <dbReference type="NCBI Taxonomy" id="246191"/>
    <lineage>
        <taxon>Bacteria</taxon>
        <taxon>Pseudomonadati</taxon>
        <taxon>Thermodesulfobacteriota</taxon>
        <taxon>Desulfovibrionia</taxon>
        <taxon>Desulfovibrionales</taxon>
        <taxon>Desulfovibrionaceae</taxon>
        <taxon>Maridesulfovibrio</taxon>
    </lineage>
</organism>
<dbReference type="Proteomes" id="UP000199053">
    <property type="component" value="Unassembled WGS sequence"/>
</dbReference>
<keyword evidence="2" id="KW-0808">Transferase</keyword>
<feature type="transmembrane region" description="Helical" evidence="1">
    <location>
        <begin position="20"/>
        <end position="39"/>
    </location>
</feature>
<accession>A0A1G9CYY8</accession>
<dbReference type="OrthoDB" id="5417332at2"/>
<keyword evidence="1" id="KW-1133">Transmembrane helix</keyword>